<dbReference type="AlphaFoldDB" id="A0A2A2KJ77"/>
<protein>
    <recommendedName>
        <fullName evidence="5">G-protein coupled receptors family 1 profile domain-containing protein</fullName>
    </recommendedName>
</protein>
<dbReference type="Gene3D" id="1.20.1070.10">
    <property type="entry name" value="Rhodopsin 7-helix transmembrane proteins"/>
    <property type="match status" value="1"/>
</dbReference>
<dbReference type="SUPFAM" id="SSF81321">
    <property type="entry name" value="Family A G protein-coupled receptor-like"/>
    <property type="match status" value="1"/>
</dbReference>
<sequence length="174" mass="18946">MHKLGEESTREGRRDSEVREQEKKKRNACKEEKGKLHSRIEVSASKDLCTCISKDMLTGLVNFVLAVITFGFNLLVFIAISSDSRLHTATYLLSCNLWLSNIISSTIAVFCSIGSSHISNGLSCTQPSVRGSSDCATLDASAIALLLNSTVSMLSLLAIGILHILNRHHCHASK</sequence>
<feature type="transmembrane region" description="Helical" evidence="2">
    <location>
        <begin position="60"/>
        <end position="80"/>
    </location>
</feature>
<evidence type="ECO:0008006" key="5">
    <source>
        <dbReference type="Google" id="ProtNLM"/>
    </source>
</evidence>
<evidence type="ECO:0000313" key="4">
    <source>
        <dbReference type="Proteomes" id="UP000218231"/>
    </source>
</evidence>
<keyword evidence="4" id="KW-1185">Reference proteome</keyword>
<gene>
    <name evidence="3" type="ORF">WR25_22590</name>
</gene>
<dbReference type="OrthoDB" id="10051098at2759"/>
<dbReference type="EMBL" id="LIAE01008423">
    <property type="protein sequence ID" value="PAV74096.1"/>
    <property type="molecule type" value="Genomic_DNA"/>
</dbReference>
<keyword evidence="2" id="KW-0472">Membrane</keyword>
<accession>A0A2A2KJ77</accession>
<evidence type="ECO:0000256" key="1">
    <source>
        <dbReference type="SAM" id="MobiDB-lite"/>
    </source>
</evidence>
<evidence type="ECO:0000256" key="2">
    <source>
        <dbReference type="SAM" id="Phobius"/>
    </source>
</evidence>
<evidence type="ECO:0000313" key="3">
    <source>
        <dbReference type="EMBL" id="PAV74096.1"/>
    </source>
</evidence>
<comment type="caution">
    <text evidence="3">The sequence shown here is derived from an EMBL/GenBank/DDBJ whole genome shotgun (WGS) entry which is preliminary data.</text>
</comment>
<keyword evidence="2" id="KW-1133">Transmembrane helix</keyword>
<feature type="transmembrane region" description="Helical" evidence="2">
    <location>
        <begin position="142"/>
        <end position="165"/>
    </location>
</feature>
<feature type="region of interest" description="Disordered" evidence="1">
    <location>
        <begin position="1"/>
        <end position="27"/>
    </location>
</feature>
<name>A0A2A2KJ77_9BILA</name>
<dbReference type="Proteomes" id="UP000218231">
    <property type="component" value="Unassembled WGS sequence"/>
</dbReference>
<organism evidence="3 4">
    <name type="scientific">Diploscapter pachys</name>
    <dbReference type="NCBI Taxonomy" id="2018661"/>
    <lineage>
        <taxon>Eukaryota</taxon>
        <taxon>Metazoa</taxon>
        <taxon>Ecdysozoa</taxon>
        <taxon>Nematoda</taxon>
        <taxon>Chromadorea</taxon>
        <taxon>Rhabditida</taxon>
        <taxon>Rhabditina</taxon>
        <taxon>Rhabditomorpha</taxon>
        <taxon>Rhabditoidea</taxon>
        <taxon>Rhabditidae</taxon>
        <taxon>Diploscapter</taxon>
    </lineage>
</organism>
<reference evidence="3 4" key="1">
    <citation type="journal article" date="2017" name="Curr. Biol.">
        <title>Genome architecture and evolution of a unichromosomal asexual nematode.</title>
        <authorList>
            <person name="Fradin H."/>
            <person name="Zegar C."/>
            <person name="Gutwein M."/>
            <person name="Lucas J."/>
            <person name="Kovtun M."/>
            <person name="Corcoran D."/>
            <person name="Baugh L.R."/>
            <person name="Kiontke K."/>
            <person name="Gunsalus K."/>
            <person name="Fitch D.H."/>
            <person name="Piano F."/>
        </authorList>
    </citation>
    <scope>NUCLEOTIDE SEQUENCE [LARGE SCALE GENOMIC DNA]</scope>
    <source>
        <strain evidence="3">PF1309</strain>
    </source>
</reference>
<proteinExistence type="predicted"/>
<keyword evidence="2" id="KW-0812">Transmembrane</keyword>